<feature type="binding site" evidence="10">
    <location>
        <position position="98"/>
    </location>
    <ligand>
        <name>Na(+)</name>
        <dbReference type="ChEBI" id="CHEBI:29101"/>
        <note>structural</note>
    </ligand>
</feature>
<dbReference type="EMBL" id="PKJC01000014">
    <property type="protein sequence ID" value="PKZ64385.1"/>
    <property type="molecule type" value="Genomic_DNA"/>
</dbReference>
<reference evidence="11 12" key="1">
    <citation type="submission" date="2017-12" db="EMBL/GenBank/DDBJ databases">
        <title>Phylogenetic diversity of female urinary microbiome.</title>
        <authorList>
            <person name="Thomas-White K."/>
            <person name="Wolfe A.J."/>
        </authorList>
    </citation>
    <scope>NUCLEOTIDE SEQUENCE [LARGE SCALE GENOMIC DNA]</scope>
    <source>
        <strain evidence="11 12">UMB0777</strain>
    </source>
</reference>
<evidence type="ECO:0000256" key="5">
    <source>
        <dbReference type="ARBA" id="ARBA00023136"/>
    </source>
</evidence>
<keyword evidence="3 10" id="KW-0812">Transmembrane</keyword>
<comment type="caution">
    <text evidence="11">The sequence shown here is derived from an EMBL/GenBank/DDBJ whole genome shotgun (WGS) entry which is preliminary data.</text>
</comment>
<evidence type="ECO:0000313" key="12">
    <source>
        <dbReference type="Proteomes" id="UP000234662"/>
    </source>
</evidence>
<dbReference type="Proteomes" id="UP000234662">
    <property type="component" value="Unassembled WGS sequence"/>
</dbReference>
<evidence type="ECO:0000256" key="7">
    <source>
        <dbReference type="ARBA" id="ARBA00035120"/>
    </source>
</evidence>
<evidence type="ECO:0000256" key="4">
    <source>
        <dbReference type="ARBA" id="ARBA00022989"/>
    </source>
</evidence>
<keyword evidence="6 10" id="KW-0407">Ion channel</keyword>
<dbReference type="AlphaFoldDB" id="A0A2I1R5I5"/>
<protein>
    <recommendedName>
        <fullName evidence="10">Fluoride-specific ion channel FluC</fullName>
    </recommendedName>
</protein>
<comment type="subcellular location">
    <subcellularLocation>
        <location evidence="1 10">Cell membrane</location>
        <topology evidence="1 10">Multi-pass membrane protein</topology>
    </subcellularLocation>
</comment>
<feature type="transmembrane region" description="Helical" evidence="10">
    <location>
        <begin position="122"/>
        <end position="145"/>
    </location>
</feature>
<dbReference type="RefSeq" id="WP_101821150.1">
    <property type="nucleotide sequence ID" value="NZ_PKJC01000014.1"/>
</dbReference>
<keyword evidence="10" id="KW-0479">Metal-binding</keyword>
<gene>
    <name evidence="10 11" type="primary">crcB</name>
    <name evidence="10" type="synonym">fluC</name>
    <name evidence="11" type="ORF">CYJ73_17470</name>
</gene>
<dbReference type="STRING" id="2055.BCM27_17960"/>
<feature type="transmembrane region" description="Helical" evidence="10">
    <location>
        <begin position="20"/>
        <end position="42"/>
    </location>
</feature>
<proteinExistence type="inferred from homology"/>
<feature type="transmembrane region" description="Helical" evidence="10">
    <location>
        <begin position="54"/>
        <end position="76"/>
    </location>
</feature>
<comment type="similarity">
    <text evidence="7 10">Belongs to the fluoride channel Fluc/FEX (TC 1.A.43) family.</text>
</comment>
<evidence type="ECO:0000256" key="8">
    <source>
        <dbReference type="ARBA" id="ARBA00035585"/>
    </source>
</evidence>
<dbReference type="PANTHER" id="PTHR28259">
    <property type="entry name" value="FLUORIDE EXPORT PROTEIN 1-RELATED"/>
    <property type="match status" value="1"/>
</dbReference>
<feature type="binding site" evidence="10">
    <location>
        <position position="101"/>
    </location>
    <ligand>
        <name>Na(+)</name>
        <dbReference type="ChEBI" id="CHEBI:29101"/>
        <note>structural</note>
    </ligand>
</feature>
<organism evidence="11 12">
    <name type="scientific">Gordonia terrae</name>
    <dbReference type="NCBI Taxonomy" id="2055"/>
    <lineage>
        <taxon>Bacteria</taxon>
        <taxon>Bacillati</taxon>
        <taxon>Actinomycetota</taxon>
        <taxon>Actinomycetes</taxon>
        <taxon>Mycobacteriales</taxon>
        <taxon>Gordoniaceae</taxon>
        <taxon>Gordonia</taxon>
    </lineage>
</organism>
<keyword evidence="2 10" id="KW-1003">Cell membrane</keyword>
<keyword evidence="10" id="KW-0406">Ion transport</keyword>
<keyword evidence="5 10" id="KW-0472">Membrane</keyword>
<dbReference type="NCBIfam" id="TIGR00494">
    <property type="entry name" value="crcB"/>
    <property type="match status" value="1"/>
</dbReference>
<dbReference type="PANTHER" id="PTHR28259:SF1">
    <property type="entry name" value="FLUORIDE EXPORT PROTEIN 1-RELATED"/>
    <property type="match status" value="1"/>
</dbReference>
<evidence type="ECO:0000256" key="10">
    <source>
        <dbReference type="HAMAP-Rule" id="MF_00454"/>
    </source>
</evidence>
<evidence type="ECO:0000256" key="3">
    <source>
        <dbReference type="ARBA" id="ARBA00022692"/>
    </source>
</evidence>
<keyword evidence="10" id="KW-0813">Transport</keyword>
<comment type="catalytic activity">
    <reaction evidence="8">
        <text>fluoride(in) = fluoride(out)</text>
        <dbReference type="Rhea" id="RHEA:76159"/>
        <dbReference type="ChEBI" id="CHEBI:17051"/>
    </reaction>
    <physiologicalReaction direction="left-to-right" evidence="8">
        <dbReference type="Rhea" id="RHEA:76160"/>
    </physiologicalReaction>
</comment>
<dbReference type="InterPro" id="IPR003691">
    <property type="entry name" value="FluC"/>
</dbReference>
<evidence type="ECO:0000256" key="9">
    <source>
        <dbReference type="ARBA" id="ARBA00049940"/>
    </source>
</evidence>
<name>A0A2I1R5I5_9ACTN</name>
<feature type="transmembrane region" description="Helical" evidence="10">
    <location>
        <begin position="88"/>
        <end position="110"/>
    </location>
</feature>
<evidence type="ECO:0000313" key="11">
    <source>
        <dbReference type="EMBL" id="PKZ64385.1"/>
    </source>
</evidence>
<dbReference type="GO" id="GO:0005886">
    <property type="term" value="C:plasma membrane"/>
    <property type="evidence" value="ECO:0007669"/>
    <property type="project" value="UniProtKB-SubCell"/>
</dbReference>
<dbReference type="GO" id="GO:0062054">
    <property type="term" value="F:fluoride channel activity"/>
    <property type="evidence" value="ECO:0007669"/>
    <property type="project" value="UniProtKB-UniRule"/>
</dbReference>
<dbReference type="GO" id="GO:0046872">
    <property type="term" value="F:metal ion binding"/>
    <property type="evidence" value="ECO:0007669"/>
    <property type="project" value="UniProtKB-KW"/>
</dbReference>
<dbReference type="Pfam" id="PF02537">
    <property type="entry name" value="CRCB"/>
    <property type="match status" value="1"/>
</dbReference>
<dbReference type="HAMAP" id="MF_00454">
    <property type="entry name" value="FluC"/>
    <property type="match status" value="1"/>
</dbReference>
<comment type="function">
    <text evidence="9 10">Fluoride-specific ion channel. Important for reducing fluoride concentration in the cell, thus reducing its toxicity.</text>
</comment>
<evidence type="ECO:0000256" key="2">
    <source>
        <dbReference type="ARBA" id="ARBA00022475"/>
    </source>
</evidence>
<comment type="activity regulation">
    <text evidence="10">Na(+) is not transported, but it plays an essential structural role and its presence is essential for fluoride channel function.</text>
</comment>
<keyword evidence="4 10" id="KW-1133">Transmembrane helix</keyword>
<accession>A0A2I1R5I5</accession>
<keyword evidence="10" id="KW-0915">Sodium</keyword>
<evidence type="ECO:0000256" key="6">
    <source>
        <dbReference type="ARBA" id="ARBA00023303"/>
    </source>
</evidence>
<sequence length="150" mass="16157">MHRDEHRELPVDPDERPLHLRVHALAWVFVGGLIGTGVRYWAEEMVPAQHGPRPWATFGVNIVGAFILGSLLELLARLGHDEGWRQRIRLFGGTGICGALTTYSTFALEITELTRASAVVTALTYAVVSVVLGLAAAACGIAFAARAARA</sequence>
<dbReference type="GO" id="GO:0140114">
    <property type="term" value="P:cellular detoxification of fluoride"/>
    <property type="evidence" value="ECO:0007669"/>
    <property type="project" value="UniProtKB-UniRule"/>
</dbReference>
<evidence type="ECO:0000256" key="1">
    <source>
        <dbReference type="ARBA" id="ARBA00004651"/>
    </source>
</evidence>